<gene>
    <name evidence="10" type="primary">spoT</name>
    <name evidence="10" type="ORF">GCM10011503_03490</name>
</gene>
<dbReference type="Gene3D" id="3.10.20.30">
    <property type="match status" value="1"/>
</dbReference>
<dbReference type="InterPro" id="IPR043519">
    <property type="entry name" value="NT_sf"/>
</dbReference>
<dbReference type="PANTHER" id="PTHR21262:SF36">
    <property type="entry name" value="BIFUNCTIONAL (P)PPGPP SYNTHASE_HYDROLASE SPOT"/>
    <property type="match status" value="1"/>
</dbReference>
<evidence type="ECO:0000256" key="4">
    <source>
        <dbReference type="ARBA" id="ARBA00032407"/>
    </source>
</evidence>
<dbReference type="Pfam" id="PF19296">
    <property type="entry name" value="RelA_AH_RIS"/>
    <property type="match status" value="2"/>
</dbReference>
<feature type="domain" description="TGS" evidence="9">
    <location>
        <begin position="416"/>
        <end position="479"/>
    </location>
</feature>
<dbReference type="EC" id="2.7.6.5" evidence="1"/>
<dbReference type="Pfam" id="PF13291">
    <property type="entry name" value="ACT_4"/>
    <property type="match status" value="1"/>
</dbReference>
<dbReference type="InterPro" id="IPR002912">
    <property type="entry name" value="ACT_dom"/>
</dbReference>
<evidence type="ECO:0000259" key="7">
    <source>
        <dbReference type="PROSITE" id="PS51671"/>
    </source>
</evidence>
<dbReference type="InterPro" id="IPR045865">
    <property type="entry name" value="ACT-like_dom_sf"/>
</dbReference>
<evidence type="ECO:0000256" key="2">
    <source>
        <dbReference type="ARBA" id="ARBA00014315"/>
    </source>
</evidence>
<dbReference type="Gene3D" id="1.10.3210.10">
    <property type="entry name" value="Hypothetical protein af1432"/>
    <property type="match status" value="1"/>
</dbReference>
<dbReference type="InterPro" id="IPR003607">
    <property type="entry name" value="HD/PDEase_dom"/>
</dbReference>
<evidence type="ECO:0000256" key="3">
    <source>
        <dbReference type="ARBA" id="ARBA00029754"/>
    </source>
</evidence>
<accession>A0ABQ1J5F5</accession>
<evidence type="ECO:0000256" key="6">
    <source>
        <dbReference type="RuleBase" id="RU003847"/>
    </source>
</evidence>
<dbReference type="CDD" id="cd05399">
    <property type="entry name" value="NT_Rel-Spo_like"/>
    <property type="match status" value="1"/>
</dbReference>
<dbReference type="Pfam" id="PF02824">
    <property type="entry name" value="TGS"/>
    <property type="match status" value="1"/>
</dbReference>
<dbReference type="InterPro" id="IPR012675">
    <property type="entry name" value="Beta-grasp_dom_sf"/>
</dbReference>
<sequence>MTSATVTIPDRSPPNMERRVEGVRAVIPSREDLIEAVRSYHPNADAKRLGIAYDFAKKHHGEQLRKSGDPYYSHPVKVAMLLAHIKLDECTIMAGLLHDTVEDCDVSLDEIESLFGNDVAELVDGVTKLGKLDYKSEKSKQAENFQKFILATVHDIRVLLVKLADRLHNMRTLHFIPKEESRLRIARETMEIYAPLARRVGLYQVASELEDLAFFHVNAPARDSIIQKLEELTSENADDLERIRFAIKQVVAEQGIEARIKGRRKQPYSIWRKLEKKSISFRDVADIFAFRIIVERVDECYQLLGAFHTVWACLPDRFRDFISVPKPNGYASLHTTVRASGNRLVELQIRTEAMDDTAEHGVAAHWTYKNSEYGFDLESSKAAGLDPGANLRAFGELLADGAEPDEFLEHAKLEMFREHVFVFTPKGRLIILPGGAMPLDFAYAVHTAVGDTCDGVKINGVVRTLRTPLNNGDVVEILRRDESRPVIGWEALTVTGRARSAIRRLIRGREQAEFIRLGRTLMDRDLRRAGLDPFEIDLPRIATRADFDSAEALAEAIGRGRYDTSDFIRTAFPGHEPPAAGAKDRTVLDDEYASQIVAGEDLTPGITLHLGECCHPIPGDRIIGLREPEKGLVIHTIFCNRVADFEDRPDLWVDLRWNELSKQGVVAIGRISVRAVNKRGVMASQCSAVAQAGGNITRVETGERTSDFLQLIFDIEVEDLRHLEQIKAALRALAVVESVERLEEVQT</sequence>
<protein>
    <recommendedName>
        <fullName evidence="2">GTP pyrophosphokinase rsh</fullName>
        <ecNumber evidence="1">2.7.6.5</ecNumber>
    </recommendedName>
    <alternativeName>
        <fullName evidence="4">(p)ppGpp synthase</fullName>
    </alternativeName>
    <alternativeName>
        <fullName evidence="3">ATP:GTP 3'-pyrophosphotransferase</fullName>
    </alternativeName>
</protein>
<dbReference type="InterPro" id="IPR007685">
    <property type="entry name" value="RelA_SpoT"/>
</dbReference>
<dbReference type="InterPro" id="IPR012676">
    <property type="entry name" value="TGS-like"/>
</dbReference>
<dbReference type="Pfam" id="PF04607">
    <property type="entry name" value="RelA_SpoT"/>
    <property type="match status" value="1"/>
</dbReference>
<dbReference type="SUPFAM" id="SSF81301">
    <property type="entry name" value="Nucleotidyltransferase"/>
    <property type="match status" value="1"/>
</dbReference>
<dbReference type="RefSeq" id="WP_233124221.1">
    <property type="nucleotide sequence ID" value="NZ_BMKF01000001.1"/>
</dbReference>
<dbReference type="PROSITE" id="PS51880">
    <property type="entry name" value="TGS"/>
    <property type="match status" value="1"/>
</dbReference>
<dbReference type="InterPro" id="IPR045600">
    <property type="entry name" value="RelA/SpoT_AH_RIS"/>
</dbReference>
<dbReference type="SUPFAM" id="SSF81271">
    <property type="entry name" value="TGS-like"/>
    <property type="match status" value="1"/>
</dbReference>
<keyword evidence="11" id="KW-1185">Reference proteome</keyword>
<evidence type="ECO:0000259" key="8">
    <source>
        <dbReference type="PROSITE" id="PS51831"/>
    </source>
</evidence>
<dbReference type="CDD" id="cd00077">
    <property type="entry name" value="HDc"/>
    <property type="match status" value="1"/>
</dbReference>
<dbReference type="PANTHER" id="PTHR21262">
    <property type="entry name" value="GUANOSINE-3',5'-BIS DIPHOSPHATE 3'-PYROPHOSPHOHYDROLASE"/>
    <property type="match status" value="1"/>
</dbReference>
<dbReference type="PROSITE" id="PS51671">
    <property type="entry name" value="ACT"/>
    <property type="match status" value="1"/>
</dbReference>
<dbReference type="InterPro" id="IPR004811">
    <property type="entry name" value="RelA/Spo_fam"/>
</dbReference>
<dbReference type="CDD" id="cd04876">
    <property type="entry name" value="ACT_RelA-SpoT"/>
    <property type="match status" value="1"/>
</dbReference>
<dbReference type="CDD" id="cd01668">
    <property type="entry name" value="TGS_RSH"/>
    <property type="match status" value="1"/>
</dbReference>
<dbReference type="InterPro" id="IPR004095">
    <property type="entry name" value="TGS"/>
</dbReference>
<dbReference type="Pfam" id="PF13328">
    <property type="entry name" value="HD_4"/>
    <property type="match status" value="1"/>
</dbReference>
<dbReference type="InterPro" id="IPR033655">
    <property type="entry name" value="TGS_RelA/SpoT"/>
</dbReference>
<dbReference type="Proteomes" id="UP000628854">
    <property type="component" value="Unassembled WGS sequence"/>
</dbReference>
<comment type="similarity">
    <text evidence="6">Belongs to the relA/spoT family.</text>
</comment>
<dbReference type="SMART" id="SM00954">
    <property type="entry name" value="RelA_SpoT"/>
    <property type="match status" value="1"/>
</dbReference>
<dbReference type="SMART" id="SM00471">
    <property type="entry name" value="HDc"/>
    <property type="match status" value="1"/>
</dbReference>
<dbReference type="InterPro" id="IPR006674">
    <property type="entry name" value="HD_domain"/>
</dbReference>
<dbReference type="SUPFAM" id="SSF109604">
    <property type="entry name" value="HD-domain/PDEase-like"/>
    <property type="match status" value="1"/>
</dbReference>
<evidence type="ECO:0000256" key="5">
    <source>
        <dbReference type="ARBA" id="ARBA00048244"/>
    </source>
</evidence>
<evidence type="ECO:0000313" key="10">
    <source>
        <dbReference type="EMBL" id="GGB58395.1"/>
    </source>
</evidence>
<dbReference type="PROSITE" id="PS51831">
    <property type="entry name" value="HD"/>
    <property type="match status" value="1"/>
</dbReference>
<organism evidence="10 11">
    <name type="scientific">Henriciella pelagia</name>
    <dbReference type="NCBI Taxonomy" id="1977912"/>
    <lineage>
        <taxon>Bacteria</taxon>
        <taxon>Pseudomonadati</taxon>
        <taxon>Pseudomonadota</taxon>
        <taxon>Alphaproteobacteria</taxon>
        <taxon>Hyphomonadales</taxon>
        <taxon>Hyphomonadaceae</taxon>
        <taxon>Henriciella</taxon>
    </lineage>
</organism>
<comment type="caution">
    <text evidence="10">The sequence shown here is derived from an EMBL/GenBank/DDBJ whole genome shotgun (WGS) entry which is preliminary data.</text>
</comment>
<evidence type="ECO:0000313" key="11">
    <source>
        <dbReference type="Proteomes" id="UP000628854"/>
    </source>
</evidence>
<feature type="domain" description="ACT" evidence="7">
    <location>
        <begin position="670"/>
        <end position="744"/>
    </location>
</feature>
<name>A0ABQ1J5F5_9PROT</name>
<dbReference type="NCBIfam" id="TIGR00691">
    <property type="entry name" value="spoT_relA"/>
    <property type="match status" value="1"/>
</dbReference>
<dbReference type="Gene3D" id="3.30.70.260">
    <property type="match status" value="1"/>
</dbReference>
<evidence type="ECO:0000256" key="1">
    <source>
        <dbReference type="ARBA" id="ARBA00013251"/>
    </source>
</evidence>
<dbReference type="Gene3D" id="3.30.460.10">
    <property type="entry name" value="Beta Polymerase, domain 2"/>
    <property type="match status" value="1"/>
</dbReference>
<feature type="domain" description="HD" evidence="8">
    <location>
        <begin position="71"/>
        <end position="170"/>
    </location>
</feature>
<dbReference type="EMBL" id="BMKF01000001">
    <property type="protein sequence ID" value="GGB58395.1"/>
    <property type="molecule type" value="Genomic_DNA"/>
</dbReference>
<reference evidence="11" key="1">
    <citation type="journal article" date="2019" name="Int. J. Syst. Evol. Microbiol.">
        <title>The Global Catalogue of Microorganisms (GCM) 10K type strain sequencing project: providing services to taxonomists for standard genome sequencing and annotation.</title>
        <authorList>
            <consortium name="The Broad Institute Genomics Platform"/>
            <consortium name="The Broad Institute Genome Sequencing Center for Infectious Disease"/>
            <person name="Wu L."/>
            <person name="Ma J."/>
        </authorList>
    </citation>
    <scope>NUCLEOTIDE SEQUENCE [LARGE SCALE GENOMIC DNA]</scope>
    <source>
        <strain evidence="11">CGMCC 1.15928</strain>
    </source>
</reference>
<proteinExistence type="inferred from homology"/>
<comment type="catalytic activity">
    <reaction evidence="5">
        <text>GTP + ATP = guanosine 3'-diphosphate 5'-triphosphate + AMP</text>
        <dbReference type="Rhea" id="RHEA:22088"/>
        <dbReference type="ChEBI" id="CHEBI:30616"/>
        <dbReference type="ChEBI" id="CHEBI:37565"/>
        <dbReference type="ChEBI" id="CHEBI:142410"/>
        <dbReference type="ChEBI" id="CHEBI:456215"/>
        <dbReference type="EC" id="2.7.6.5"/>
    </reaction>
</comment>
<dbReference type="SUPFAM" id="SSF55021">
    <property type="entry name" value="ACT-like"/>
    <property type="match status" value="1"/>
</dbReference>
<evidence type="ECO:0000259" key="9">
    <source>
        <dbReference type="PROSITE" id="PS51880"/>
    </source>
</evidence>
<comment type="function">
    <text evidence="6">In eubacteria ppGpp (guanosine 3'-diphosphate 5'-diphosphate) is a mediator of the stringent response that coordinates a variety of cellular activities in response to changes in nutritional abundance.</text>
</comment>